<protein>
    <submittedName>
        <fullName evidence="2">Uncharacterized protein</fullName>
    </submittedName>
</protein>
<gene>
    <name evidence="2" type="ORF">GSTUAT00002733001</name>
</gene>
<proteinExistence type="predicted"/>
<name>A0A292Q2U4_9PEZI</name>
<accession>A0A292Q2U4</accession>
<sequence length="280" mass="31652">MKLQTTLLLLAGASTCVSAQWTDYLNKILNNGEKQVPMKKMEPEGHVEDREILIARRVMSVTSENWLSLVQPSAAVAAEELGEDAAATETEASTATPTEWYYYFTSSVVNGTKNATYWDGIFNDTVYTFARDLDVNFGKVDCATEASKVLCRDFYITSQIKIPQFYHLVAYPDKSVEIRELPWNMTTIEVKDQVNHYTQFHSSKEWKNVEAWTGVFNPINGTLRDVRPYAGMALTYYEAMPQWVPMILIGFVGRSIMTRVSRRTTEPTRAGTQPAPQEAS</sequence>
<evidence type="ECO:0000256" key="1">
    <source>
        <dbReference type="SAM" id="SignalP"/>
    </source>
</evidence>
<feature type="signal peptide" evidence="1">
    <location>
        <begin position="1"/>
        <end position="19"/>
    </location>
</feature>
<dbReference type="Proteomes" id="UP001412239">
    <property type="component" value="Unassembled WGS sequence"/>
</dbReference>
<organism evidence="2 3">
    <name type="scientific">Tuber aestivum</name>
    <name type="common">summer truffle</name>
    <dbReference type="NCBI Taxonomy" id="59557"/>
    <lineage>
        <taxon>Eukaryota</taxon>
        <taxon>Fungi</taxon>
        <taxon>Dikarya</taxon>
        <taxon>Ascomycota</taxon>
        <taxon>Pezizomycotina</taxon>
        <taxon>Pezizomycetes</taxon>
        <taxon>Pezizales</taxon>
        <taxon>Tuberaceae</taxon>
        <taxon>Tuber</taxon>
    </lineage>
</organism>
<dbReference type="AlphaFoldDB" id="A0A292Q2U4"/>
<feature type="chain" id="PRO_5013081452" evidence="1">
    <location>
        <begin position="20"/>
        <end position="280"/>
    </location>
</feature>
<reference evidence="2" key="1">
    <citation type="submission" date="2015-10" db="EMBL/GenBank/DDBJ databases">
        <authorList>
            <person name="Regsiter A."/>
            <person name="william w."/>
        </authorList>
    </citation>
    <scope>NUCLEOTIDE SEQUENCE</scope>
    <source>
        <strain evidence="2">Montdore</strain>
    </source>
</reference>
<keyword evidence="1" id="KW-0732">Signal</keyword>
<evidence type="ECO:0000313" key="3">
    <source>
        <dbReference type="Proteomes" id="UP001412239"/>
    </source>
</evidence>
<keyword evidence="3" id="KW-1185">Reference proteome</keyword>
<dbReference type="EMBL" id="LN890978">
    <property type="protein sequence ID" value="CUS13053.1"/>
    <property type="molecule type" value="Genomic_DNA"/>
</dbReference>
<evidence type="ECO:0000313" key="2">
    <source>
        <dbReference type="EMBL" id="CUS13053.1"/>
    </source>
</evidence>